<dbReference type="AlphaFoldDB" id="E7C2P3"/>
<protein>
    <submittedName>
        <fullName evidence="1">Uncharacterized protein</fullName>
    </submittedName>
</protein>
<sequence length="60" mass="6262">MGRSTGSSSSRAMGNLVGFCCSEAKLAPARKTQSELDSDDVALWSFGGIAFLWDCPASTS</sequence>
<evidence type="ECO:0000313" key="1">
    <source>
        <dbReference type="EMBL" id="ADI21717.1"/>
    </source>
</evidence>
<organism evidence="1">
    <name type="scientific">uncultured actinobacterium HF0130_15N16</name>
    <dbReference type="NCBI Taxonomy" id="723601"/>
    <lineage>
        <taxon>Bacteria</taxon>
        <taxon>Bacillati</taxon>
        <taxon>Actinomycetota</taxon>
        <taxon>Actinomycetes</taxon>
        <taxon>marine Actinobacteria clade</taxon>
        <taxon>environmental samples</taxon>
    </lineage>
</organism>
<reference evidence="1" key="1">
    <citation type="submission" date="2010-01" db="EMBL/GenBank/DDBJ databases">
        <title>Genome fragments of uncultured bacteria from the North Pacific subtropical Gyre.</title>
        <authorList>
            <person name="Pham V.D."/>
            <person name="Delong E.F."/>
        </authorList>
    </citation>
    <scope>NUCLEOTIDE SEQUENCE</scope>
</reference>
<name>E7C2P3_9ACTN</name>
<proteinExistence type="predicted"/>
<accession>E7C2P3</accession>
<dbReference type="EMBL" id="GU567964">
    <property type="protein sequence ID" value="ADI21717.1"/>
    <property type="molecule type" value="Genomic_DNA"/>
</dbReference>